<feature type="region of interest" description="Disordered" evidence="2">
    <location>
        <begin position="429"/>
        <end position="495"/>
    </location>
</feature>
<sequence length="706" mass="74957">MTGYDARGQVTGAAVTIPAVEGALAGRYESTLSYNDVGQVTAVTLPSVGGLPAETLQTGYDELGLPVSLSGLMTYVESTGYTNLAELGEYILGGEDGKRLQQSYEYETGTRRLTVSRTRDEVSETPPVERSFTYDPAGNLKKLVTAARDRVTDTQCFAIDYLQRLTDAWTANDDCAGGPSLDKLGGPALYWHSYTFDKVGNRLTETWHDATGDTTRTYAYPAAESPQPHALRSVTQTGPNGTRTDTYEYDTDGNTTSRPGQTLTWNTEGNLESVTAGDDVTSFLYDAEGNRLIRRDPAATTLYLSGTELRLDTKTGSVSGTRYYAFHGAAVAVRTVTGLNWLFNDHHGTGETVINADTQQVSHRLHLPYGAPRGQAPTAWPGEKGFVGGTMDATTGLTHLGAREYDPLTGRFISVDPIINVDDPQQMHGYAYANNNPASLSDPDGLEPRPGHKKPKTKKPKTKTKKSSAKPTPRCGNPRQCDGSNAKIAKDAKKMKARATKAAKRYCSNPRQCDAKDAKKVKARNAAAKRKCGNPRQCDGSNAKIAKDVKKMKGRDAAKKLGTAGSVAAALGAGPSGAASYDKTADKWKKDWWASRDAYTYRKEPPLNKPSVKWSGRGLGAVGAAMTFNSNVAGGDNLGKAAVKTGVDVATVWAGAKAGAGLGALAGSFFPVVGTAAGAFVGAVAGTVAGIFASQAANGWIDSAWK</sequence>
<dbReference type="PANTHER" id="PTHR32305">
    <property type="match status" value="1"/>
</dbReference>
<evidence type="ECO:0000313" key="4">
    <source>
        <dbReference type="EMBL" id="PZG02370.1"/>
    </source>
</evidence>
<dbReference type="RefSeq" id="WP_111132556.1">
    <property type="nucleotide sequence ID" value="NZ_POUB01000009.1"/>
</dbReference>
<protein>
    <recommendedName>
        <fullName evidence="3">Teneurin-like YD-shell domain-containing protein</fullName>
    </recommendedName>
</protein>
<name>A0A2W2DNA1_9ACTN</name>
<feature type="compositionally biased region" description="Basic residues" evidence="2">
    <location>
        <begin position="451"/>
        <end position="468"/>
    </location>
</feature>
<evidence type="ECO:0000259" key="3">
    <source>
        <dbReference type="Pfam" id="PF25023"/>
    </source>
</evidence>
<feature type="compositionally biased region" description="Polar residues" evidence="2">
    <location>
        <begin position="252"/>
        <end position="261"/>
    </location>
</feature>
<dbReference type="AlphaFoldDB" id="A0A2W2DNA1"/>
<evidence type="ECO:0000313" key="5">
    <source>
        <dbReference type="Proteomes" id="UP000248749"/>
    </source>
</evidence>
<evidence type="ECO:0000256" key="2">
    <source>
        <dbReference type="SAM" id="MobiDB-lite"/>
    </source>
</evidence>
<feature type="compositionally biased region" description="Polar residues" evidence="2">
    <location>
        <begin position="233"/>
        <end position="244"/>
    </location>
</feature>
<proteinExistence type="predicted"/>
<dbReference type="PANTHER" id="PTHR32305:SF17">
    <property type="entry name" value="TRNA NUCLEASE WAPA"/>
    <property type="match status" value="1"/>
</dbReference>
<dbReference type="Proteomes" id="UP000248749">
    <property type="component" value="Unassembled WGS sequence"/>
</dbReference>
<evidence type="ECO:0000256" key="1">
    <source>
        <dbReference type="ARBA" id="ARBA00022737"/>
    </source>
</evidence>
<comment type="caution">
    <text evidence="4">The sequence shown here is derived from an EMBL/GenBank/DDBJ whole genome shotgun (WGS) entry which is preliminary data.</text>
</comment>
<keyword evidence="5" id="KW-1185">Reference proteome</keyword>
<dbReference type="InterPro" id="IPR022385">
    <property type="entry name" value="Rhs_assc_core"/>
</dbReference>
<dbReference type="Pfam" id="PF25023">
    <property type="entry name" value="TEN_YD-shell"/>
    <property type="match status" value="1"/>
</dbReference>
<dbReference type="NCBIfam" id="TIGR03696">
    <property type="entry name" value="Rhs_assc_core"/>
    <property type="match status" value="1"/>
</dbReference>
<dbReference type="Gene3D" id="2.180.10.10">
    <property type="entry name" value="RHS repeat-associated core"/>
    <property type="match status" value="1"/>
</dbReference>
<gene>
    <name evidence="4" type="ORF">C1I99_02620</name>
</gene>
<reference evidence="4 5" key="1">
    <citation type="submission" date="2018-01" db="EMBL/GenBank/DDBJ databases">
        <title>Draft genome sequence of Salinispora sp. 13K206.</title>
        <authorList>
            <person name="Sahin N."/>
            <person name="Saygin H."/>
            <person name="Ay H."/>
        </authorList>
    </citation>
    <scope>NUCLEOTIDE SEQUENCE [LARGE SCALE GENOMIC DNA]</scope>
    <source>
        <strain evidence="4 5">13K206</strain>
    </source>
</reference>
<accession>A0A2W2DNA1</accession>
<keyword evidence="1" id="KW-0677">Repeat</keyword>
<feature type="domain" description="Teneurin-like YD-shell" evidence="3">
    <location>
        <begin position="244"/>
        <end position="437"/>
    </location>
</feature>
<dbReference type="InterPro" id="IPR056823">
    <property type="entry name" value="TEN-like_YD-shell"/>
</dbReference>
<organism evidence="4 5">
    <name type="scientific">Micromonospora deserti</name>
    <dbReference type="NCBI Taxonomy" id="2070366"/>
    <lineage>
        <taxon>Bacteria</taxon>
        <taxon>Bacillati</taxon>
        <taxon>Actinomycetota</taxon>
        <taxon>Actinomycetes</taxon>
        <taxon>Micromonosporales</taxon>
        <taxon>Micromonosporaceae</taxon>
        <taxon>Micromonospora</taxon>
    </lineage>
</organism>
<feature type="region of interest" description="Disordered" evidence="2">
    <location>
        <begin position="224"/>
        <end position="261"/>
    </location>
</feature>
<dbReference type="OrthoDB" id="291011at2"/>
<dbReference type="EMBL" id="POUB01000009">
    <property type="protein sequence ID" value="PZG02370.1"/>
    <property type="molecule type" value="Genomic_DNA"/>
</dbReference>
<dbReference type="InterPro" id="IPR050708">
    <property type="entry name" value="T6SS_VgrG/RHS"/>
</dbReference>